<dbReference type="SMART" id="SM00671">
    <property type="entry name" value="SEL1"/>
    <property type="match status" value="7"/>
</dbReference>
<dbReference type="EMBL" id="JAPFFF010000037">
    <property type="protein sequence ID" value="KAK8842812.1"/>
    <property type="molecule type" value="Genomic_DNA"/>
</dbReference>
<sequence>MDMNEPTNDDVQSFWKIIRSSLAYYLFRDAFRYSVFDRYTYVKSLYDFDFSNLHLQNNEYIELSDISKGSSATAILIYHIKSHTLLVLKVPYKEVDDELIEREKNNYIKMNHPFIPKYHGTADYFDSKGIVIEYIRGKTLDKYDLNKLNDDEKIKIFFEVLNTICYLHSIGFIYRDLKPNNIIIDAYKTAVLIDYDRMISPKDYDKTMTIDFASPYIAPEIPKEHPFTYKSDFYSLGKLLYFIFTGKDPNEKDNHFIFPNSITNYKYIQLLYDNFTREKPEERIESHIVYMSFTNLFYDQLIRNYSKKLKKYLTFFTCCSAHNDPFSHFILGNLYYEGKYIKTDINSSIKYLKKASNCNMSNAQVLLGIIYYDEKYVTRNIKNTLYYFSLAAKLNDSKARFFLGMFYYEGKIVSKDIKKAIDYLTLATIGEMKEAYYFLGRIYYEGDGVSTDINKSIKYLKLASDKNMAAAQICLGIIYYEGKKTPKDIKNALHYLELAANQNNKDAQYCLGIIYYQDLEVKQNMNKAIAYLTLAANQNHPGAQLVLSSIYSQGSSIQQNMSKSFHFLNMTANNNNTLPFVISDEMKQLVSGMPKKAYSCV</sequence>
<dbReference type="InterPro" id="IPR006597">
    <property type="entry name" value="Sel1-like"/>
</dbReference>
<organism evidence="2 3">
    <name type="scientific">Tritrichomonas musculus</name>
    <dbReference type="NCBI Taxonomy" id="1915356"/>
    <lineage>
        <taxon>Eukaryota</taxon>
        <taxon>Metamonada</taxon>
        <taxon>Parabasalia</taxon>
        <taxon>Tritrichomonadida</taxon>
        <taxon>Tritrichomonadidae</taxon>
        <taxon>Tritrichomonas</taxon>
    </lineage>
</organism>
<dbReference type="Gene3D" id="1.10.510.10">
    <property type="entry name" value="Transferase(Phosphotransferase) domain 1"/>
    <property type="match status" value="1"/>
</dbReference>
<dbReference type="InterPro" id="IPR011990">
    <property type="entry name" value="TPR-like_helical_dom_sf"/>
</dbReference>
<comment type="caution">
    <text evidence="2">The sequence shown here is derived from an EMBL/GenBank/DDBJ whole genome shotgun (WGS) entry which is preliminary data.</text>
</comment>
<dbReference type="SUPFAM" id="SSF56112">
    <property type="entry name" value="Protein kinase-like (PK-like)"/>
    <property type="match status" value="1"/>
</dbReference>
<dbReference type="SUPFAM" id="SSF81901">
    <property type="entry name" value="HCP-like"/>
    <property type="match status" value="2"/>
</dbReference>
<dbReference type="InterPro" id="IPR011009">
    <property type="entry name" value="Kinase-like_dom_sf"/>
</dbReference>
<keyword evidence="3" id="KW-1185">Reference proteome</keyword>
<dbReference type="PANTHER" id="PTHR43628">
    <property type="entry name" value="ACTIVATOR OF C KINASE PROTEIN 1-RELATED"/>
    <property type="match status" value="1"/>
</dbReference>
<dbReference type="PROSITE" id="PS00108">
    <property type="entry name" value="PROTEIN_KINASE_ST"/>
    <property type="match status" value="1"/>
</dbReference>
<evidence type="ECO:0000313" key="3">
    <source>
        <dbReference type="Proteomes" id="UP001470230"/>
    </source>
</evidence>
<accession>A0ABR2H9D7</accession>
<evidence type="ECO:0000259" key="1">
    <source>
        <dbReference type="PROSITE" id="PS50011"/>
    </source>
</evidence>
<gene>
    <name evidence="2" type="ORF">M9Y10_025678</name>
</gene>
<reference evidence="2 3" key="1">
    <citation type="submission" date="2024-04" db="EMBL/GenBank/DDBJ databases">
        <title>Tritrichomonas musculus Genome.</title>
        <authorList>
            <person name="Alves-Ferreira E."/>
            <person name="Grigg M."/>
            <person name="Lorenzi H."/>
            <person name="Galac M."/>
        </authorList>
    </citation>
    <scope>NUCLEOTIDE SEQUENCE [LARGE SCALE GENOMIC DNA]</scope>
    <source>
        <strain evidence="2 3">EAF2021</strain>
    </source>
</reference>
<dbReference type="PANTHER" id="PTHR43628:SF1">
    <property type="entry name" value="CHITIN SYNTHASE REGULATORY FACTOR 2-RELATED"/>
    <property type="match status" value="1"/>
</dbReference>
<dbReference type="Pfam" id="PF08238">
    <property type="entry name" value="Sel1"/>
    <property type="match status" value="7"/>
</dbReference>
<protein>
    <recommendedName>
        <fullName evidence="1">Protein kinase domain-containing protein</fullName>
    </recommendedName>
</protein>
<evidence type="ECO:0000313" key="2">
    <source>
        <dbReference type="EMBL" id="KAK8842812.1"/>
    </source>
</evidence>
<dbReference type="Pfam" id="PF00069">
    <property type="entry name" value="Pkinase"/>
    <property type="match status" value="1"/>
</dbReference>
<dbReference type="Proteomes" id="UP001470230">
    <property type="component" value="Unassembled WGS sequence"/>
</dbReference>
<name>A0ABR2H9D7_9EUKA</name>
<dbReference type="PROSITE" id="PS50011">
    <property type="entry name" value="PROTEIN_KINASE_DOM"/>
    <property type="match status" value="1"/>
</dbReference>
<feature type="domain" description="Protein kinase" evidence="1">
    <location>
        <begin position="60"/>
        <end position="298"/>
    </location>
</feature>
<proteinExistence type="predicted"/>
<dbReference type="InterPro" id="IPR000719">
    <property type="entry name" value="Prot_kinase_dom"/>
</dbReference>
<dbReference type="SMART" id="SM00220">
    <property type="entry name" value="S_TKc"/>
    <property type="match status" value="1"/>
</dbReference>
<dbReference type="InterPro" id="IPR008271">
    <property type="entry name" value="Ser/Thr_kinase_AS"/>
</dbReference>
<dbReference type="InterPro" id="IPR052945">
    <property type="entry name" value="Mitotic_Regulator"/>
</dbReference>
<dbReference type="Gene3D" id="1.25.40.10">
    <property type="entry name" value="Tetratricopeptide repeat domain"/>
    <property type="match status" value="1"/>
</dbReference>
<dbReference type="CDD" id="cd00180">
    <property type="entry name" value="PKc"/>
    <property type="match status" value="1"/>
</dbReference>